<evidence type="ECO:0000313" key="2">
    <source>
        <dbReference type="EMBL" id="GAA2604992.1"/>
    </source>
</evidence>
<accession>A0ABN3PVX9</accession>
<protein>
    <submittedName>
        <fullName evidence="2">Uncharacterized protein</fullName>
    </submittedName>
</protein>
<keyword evidence="3" id="KW-1185">Reference proteome</keyword>
<feature type="compositionally biased region" description="Low complexity" evidence="1">
    <location>
        <begin position="1"/>
        <end position="19"/>
    </location>
</feature>
<gene>
    <name evidence="2" type="ORF">GCM10009863_18120</name>
</gene>
<evidence type="ECO:0000256" key="1">
    <source>
        <dbReference type="SAM" id="MobiDB-lite"/>
    </source>
</evidence>
<organism evidence="2 3">
    <name type="scientific">Streptomyces axinellae</name>
    <dbReference type="NCBI Taxonomy" id="552788"/>
    <lineage>
        <taxon>Bacteria</taxon>
        <taxon>Bacillati</taxon>
        <taxon>Actinomycetota</taxon>
        <taxon>Actinomycetes</taxon>
        <taxon>Kitasatosporales</taxon>
        <taxon>Streptomycetaceae</taxon>
        <taxon>Streptomyces</taxon>
    </lineage>
</organism>
<feature type="region of interest" description="Disordered" evidence="1">
    <location>
        <begin position="1"/>
        <end position="30"/>
    </location>
</feature>
<evidence type="ECO:0000313" key="3">
    <source>
        <dbReference type="Proteomes" id="UP001501447"/>
    </source>
</evidence>
<sequence>MTSASMASTPMTSTSLPSTFKEAAPEDPARAGESLVLAATRGGRALIAVLLPGTGAERAAK</sequence>
<comment type="caution">
    <text evidence="2">The sequence shown here is derived from an EMBL/GenBank/DDBJ whole genome shotgun (WGS) entry which is preliminary data.</text>
</comment>
<dbReference type="EMBL" id="BAAARJ010000005">
    <property type="protein sequence ID" value="GAA2604992.1"/>
    <property type="molecule type" value="Genomic_DNA"/>
</dbReference>
<proteinExistence type="predicted"/>
<dbReference type="Proteomes" id="UP001501447">
    <property type="component" value="Unassembled WGS sequence"/>
</dbReference>
<reference evidence="2 3" key="1">
    <citation type="journal article" date="2019" name="Int. J. Syst. Evol. Microbiol.">
        <title>The Global Catalogue of Microorganisms (GCM) 10K type strain sequencing project: providing services to taxonomists for standard genome sequencing and annotation.</title>
        <authorList>
            <consortium name="The Broad Institute Genomics Platform"/>
            <consortium name="The Broad Institute Genome Sequencing Center for Infectious Disease"/>
            <person name="Wu L."/>
            <person name="Ma J."/>
        </authorList>
    </citation>
    <scope>NUCLEOTIDE SEQUENCE [LARGE SCALE GENOMIC DNA]</scope>
    <source>
        <strain evidence="2 3">JCM 16373</strain>
    </source>
</reference>
<name>A0ABN3PVX9_9ACTN</name>